<dbReference type="OMA" id="TEPMIVF"/>
<dbReference type="AlphaFoldDB" id="S3D2C8"/>
<gene>
    <name evidence="2" type="ORF">GLAREA_12582</name>
</gene>
<dbReference type="PANTHER" id="PTHR33112">
    <property type="entry name" value="DOMAIN PROTEIN, PUTATIVE-RELATED"/>
    <property type="match status" value="1"/>
</dbReference>
<dbReference type="PANTHER" id="PTHR33112:SF16">
    <property type="entry name" value="HETEROKARYON INCOMPATIBILITY DOMAIN-CONTAINING PROTEIN"/>
    <property type="match status" value="1"/>
</dbReference>
<dbReference type="InterPro" id="IPR010730">
    <property type="entry name" value="HET"/>
</dbReference>
<proteinExistence type="predicted"/>
<reference evidence="2 3" key="1">
    <citation type="journal article" date="2013" name="BMC Genomics">
        <title>Genomics-driven discovery of the pneumocandin biosynthetic gene cluster in the fungus Glarea lozoyensis.</title>
        <authorList>
            <person name="Chen L."/>
            <person name="Yue Q."/>
            <person name="Zhang X."/>
            <person name="Xiang M."/>
            <person name="Wang C."/>
            <person name="Li S."/>
            <person name="Che Y."/>
            <person name="Ortiz-Lopez F.J."/>
            <person name="Bills G.F."/>
            <person name="Liu X."/>
            <person name="An Z."/>
        </authorList>
    </citation>
    <scope>NUCLEOTIDE SEQUENCE [LARGE SCALE GENOMIC DNA]</scope>
    <source>
        <strain evidence="3">ATCC 20868 / MF5171</strain>
    </source>
</reference>
<dbReference type="Pfam" id="PF06985">
    <property type="entry name" value="HET"/>
    <property type="match status" value="1"/>
</dbReference>
<dbReference type="KEGG" id="glz:GLAREA_12582"/>
<accession>S3D2C8</accession>
<dbReference type="OrthoDB" id="8300194at2759"/>
<organism evidence="2 3">
    <name type="scientific">Glarea lozoyensis (strain ATCC 20868 / MF5171)</name>
    <dbReference type="NCBI Taxonomy" id="1116229"/>
    <lineage>
        <taxon>Eukaryota</taxon>
        <taxon>Fungi</taxon>
        <taxon>Dikarya</taxon>
        <taxon>Ascomycota</taxon>
        <taxon>Pezizomycotina</taxon>
        <taxon>Leotiomycetes</taxon>
        <taxon>Helotiales</taxon>
        <taxon>Helotiaceae</taxon>
        <taxon>Glarea</taxon>
    </lineage>
</organism>
<dbReference type="HOGENOM" id="CLU_002639_3_1_1"/>
<dbReference type="EMBL" id="KE145362">
    <property type="protein sequence ID" value="EPE31279.1"/>
    <property type="molecule type" value="Genomic_DNA"/>
</dbReference>
<dbReference type="eggNOG" id="ENOG502SM4M">
    <property type="taxonomic scope" value="Eukaryota"/>
</dbReference>
<evidence type="ECO:0000313" key="2">
    <source>
        <dbReference type="EMBL" id="EPE31279.1"/>
    </source>
</evidence>
<sequence length="707" mass="79775">MDLDDASLLAKSTAEFTHRHPPIQICTLCKLLFESETRLPTARTIPQQIFQTPEGYYFHRTTQELELSANEGCKFCTDVFKHHPLRNDWKFESKDWKVTLNISYDALENRLVICGWRASDLWLGAYWRKERMSVLVDWHLFTYSDNPAAQYITGRIPYVGVGSSRSYETARAWLNECIEHHDDCKMPDIVILPKRLVEVSPLGAIEGARLAQTEGLVGNYYALSYCWGKPQPFSTKSDIVEKYSESLPIDALPQSILDAMEVTRQLGVRFLWIDSLCIIQDDPADLANELGNMGRIYQNAQLTISAASAADCTKGFLSRRSGAAEDENPRSCSLNVDKHVFGNFVLSTHSNWDGHWSRHVLPINSRAWTLQETLLAQRLLIYGNESVVWKCQSPSANKPDWYRSAGFLDYSTSDIIGTRIPDADQGMGVPPVPYDDQNMVKRMMWGNTVCHYNRRDLSNKQDKLPAISAAAEFFSKFLGPEPGDYLAGLWRGTLVYDLLWYIEDDDLGSRDVSNHLVAPSWSWASVSGRISDSYVSLTAQGKFVSTVDIVSCSVNLSSIRTPFGEVRGGELVILGHLTHLLIGPGHDIYGRIENSRLYESDTRKAMEDTKITWDTVDDFKRLMMTNRLSLLPNGADPYVPASVVVLGYTLWEDDCESVWYKTARGLVLQTAPGGSGYYSRIGTFESRCQASRACWWEESKISTVNVI</sequence>
<evidence type="ECO:0000259" key="1">
    <source>
        <dbReference type="Pfam" id="PF06985"/>
    </source>
</evidence>
<feature type="domain" description="Heterokaryon incompatibility" evidence="1">
    <location>
        <begin position="220"/>
        <end position="372"/>
    </location>
</feature>
<protein>
    <recommendedName>
        <fullName evidence="1">Heterokaryon incompatibility domain-containing protein</fullName>
    </recommendedName>
</protein>
<dbReference type="GeneID" id="19471622"/>
<dbReference type="RefSeq" id="XP_008081554.1">
    <property type="nucleotide sequence ID" value="XM_008083363.1"/>
</dbReference>
<name>S3D2C8_GLAL2</name>
<keyword evidence="3" id="KW-1185">Reference proteome</keyword>
<dbReference type="STRING" id="1116229.S3D2C8"/>
<dbReference type="Proteomes" id="UP000016922">
    <property type="component" value="Unassembled WGS sequence"/>
</dbReference>
<evidence type="ECO:0000313" key="3">
    <source>
        <dbReference type="Proteomes" id="UP000016922"/>
    </source>
</evidence>